<dbReference type="CDD" id="cd23385">
    <property type="entry name" value="beta-trefoil_Ricin_MRC-like"/>
    <property type="match status" value="1"/>
</dbReference>
<evidence type="ECO:0000313" key="1">
    <source>
        <dbReference type="EMBL" id="CAB3992600.1"/>
    </source>
</evidence>
<dbReference type="Proteomes" id="UP001152795">
    <property type="component" value="Unassembled WGS sequence"/>
</dbReference>
<gene>
    <name evidence="1" type="ORF">PACLA_8A044880</name>
</gene>
<dbReference type="GO" id="GO:0032991">
    <property type="term" value="C:protein-containing complex"/>
    <property type="evidence" value="ECO:0007669"/>
    <property type="project" value="TreeGrafter"/>
</dbReference>
<dbReference type="GO" id="GO:0015721">
    <property type="term" value="P:bile acid and bile salt transport"/>
    <property type="evidence" value="ECO:0007669"/>
    <property type="project" value="TreeGrafter"/>
</dbReference>
<dbReference type="PANTHER" id="PTHR36129">
    <property type="entry name" value="ORGANIC SOLUTE TRANSPORTER SUBUNIT BETA-RELATED"/>
    <property type="match status" value="1"/>
</dbReference>
<dbReference type="Gene3D" id="2.80.10.50">
    <property type="match status" value="1"/>
</dbReference>
<dbReference type="OrthoDB" id="5858677at2759"/>
<dbReference type="EMBL" id="CACRXK020002084">
    <property type="protein sequence ID" value="CAB3992600.1"/>
    <property type="molecule type" value="Genomic_DNA"/>
</dbReference>
<dbReference type="GO" id="GO:0005886">
    <property type="term" value="C:plasma membrane"/>
    <property type="evidence" value="ECO:0007669"/>
    <property type="project" value="TreeGrafter"/>
</dbReference>
<dbReference type="PROSITE" id="PS50231">
    <property type="entry name" value="RICIN_B_LECTIN"/>
    <property type="match status" value="1"/>
</dbReference>
<accession>A0A7D9HT49</accession>
<sequence length="360" mass="40917">MALNITRGSTDKFTNPRCDSGTSINCDCLYGASCVTSKCFECQCDTNNPTFYQNGYSDGKCEKNEKFSVSLGDSHSFLANHDYSYRCMEPLSDAVPDLTVDTCDVNNTQQHWIWTKHNQILNLHTLKCLQTSEIPVFQQTFPKVSLASCNASDSKQIWQCHGKNGLVYLKYEKAYLNFGNVQTYVIVYSGTGAYSLWKRYQSDRLFCFSVSAYHGCYKYSDGSSMFTIKTDALNKCDDSSDQCEEEKNISAPVEVTNNQCSIQWEMTEFLNYSQWDYLPESVLGIKPFYLVKRSSKTISLKVNLAASKNLPGQIIRLYIHCESTNYHRRGILMGQMTSINQSENETHCVLVKFSGNFKCE</sequence>
<evidence type="ECO:0000313" key="2">
    <source>
        <dbReference type="Proteomes" id="UP001152795"/>
    </source>
</evidence>
<reference evidence="1" key="1">
    <citation type="submission" date="2020-04" db="EMBL/GenBank/DDBJ databases">
        <authorList>
            <person name="Alioto T."/>
            <person name="Alioto T."/>
            <person name="Gomez Garrido J."/>
        </authorList>
    </citation>
    <scope>NUCLEOTIDE SEQUENCE</scope>
    <source>
        <strain evidence="1">A484AB</strain>
    </source>
</reference>
<comment type="caution">
    <text evidence="1">The sequence shown here is derived from an EMBL/GenBank/DDBJ whole genome shotgun (WGS) entry which is preliminary data.</text>
</comment>
<dbReference type="InterPro" id="IPR052678">
    <property type="entry name" value="OST-beta_subunit"/>
</dbReference>
<name>A0A7D9HT49_PARCT</name>
<keyword evidence="2" id="KW-1185">Reference proteome</keyword>
<proteinExistence type="predicted"/>
<organism evidence="1 2">
    <name type="scientific">Paramuricea clavata</name>
    <name type="common">Red gorgonian</name>
    <name type="synonym">Violescent sea-whip</name>
    <dbReference type="NCBI Taxonomy" id="317549"/>
    <lineage>
        <taxon>Eukaryota</taxon>
        <taxon>Metazoa</taxon>
        <taxon>Cnidaria</taxon>
        <taxon>Anthozoa</taxon>
        <taxon>Octocorallia</taxon>
        <taxon>Malacalcyonacea</taxon>
        <taxon>Plexauridae</taxon>
        <taxon>Paramuricea</taxon>
    </lineage>
</organism>
<protein>
    <submittedName>
        <fullName evidence="1">Uncharacterized protein</fullName>
    </submittedName>
</protein>
<dbReference type="SUPFAM" id="SSF50370">
    <property type="entry name" value="Ricin B-like lectins"/>
    <property type="match status" value="1"/>
</dbReference>
<dbReference type="InterPro" id="IPR035992">
    <property type="entry name" value="Ricin_B-like_lectins"/>
</dbReference>
<dbReference type="PANTHER" id="PTHR36129:SF1">
    <property type="entry name" value="ORGANIC SOLUTE TRANSPORTER SUBUNIT BETA"/>
    <property type="match status" value="1"/>
</dbReference>
<dbReference type="AlphaFoldDB" id="A0A7D9HT49"/>